<comment type="caution">
    <text evidence="2">The sequence shown here is derived from an EMBL/GenBank/DDBJ whole genome shotgun (WGS) entry which is preliminary data.</text>
</comment>
<gene>
    <name evidence="2" type="ORF">ECE50_012305</name>
</gene>
<keyword evidence="1" id="KW-1133">Transmembrane helix</keyword>
<proteinExistence type="predicted"/>
<evidence type="ECO:0000313" key="2">
    <source>
        <dbReference type="EMBL" id="NSL87620.1"/>
    </source>
</evidence>
<keyword evidence="1" id="KW-0472">Membrane</keyword>
<protein>
    <submittedName>
        <fullName evidence="2">Uncharacterized protein</fullName>
    </submittedName>
</protein>
<reference evidence="2" key="1">
    <citation type="submission" date="2020-05" db="EMBL/GenBank/DDBJ databases">
        <title>Chitinophaga laudate sp. nov., isolated from a tropical peat swamp.</title>
        <authorList>
            <person name="Goh C.B.S."/>
            <person name="Lee M.S."/>
            <person name="Parimannan S."/>
            <person name="Pasbakhsh P."/>
            <person name="Yule C.M."/>
            <person name="Rajandas H."/>
            <person name="Loke S."/>
            <person name="Croft L."/>
            <person name="Tan J.B.L."/>
        </authorList>
    </citation>
    <scope>NUCLEOTIDE SEQUENCE</scope>
    <source>
        <strain evidence="2">Mgbs1</strain>
    </source>
</reference>
<evidence type="ECO:0000313" key="3">
    <source>
        <dbReference type="Proteomes" id="UP000281028"/>
    </source>
</evidence>
<dbReference type="EMBL" id="RIAR02000001">
    <property type="protein sequence ID" value="NSL87620.1"/>
    <property type="molecule type" value="Genomic_DNA"/>
</dbReference>
<accession>A0A9Q5GLN1</accession>
<name>A0A9Q5GLN1_9BACT</name>
<feature type="transmembrane region" description="Helical" evidence="1">
    <location>
        <begin position="162"/>
        <end position="184"/>
    </location>
</feature>
<feature type="transmembrane region" description="Helical" evidence="1">
    <location>
        <begin position="190"/>
        <end position="212"/>
    </location>
</feature>
<feature type="transmembrane region" description="Helical" evidence="1">
    <location>
        <begin position="87"/>
        <end position="110"/>
    </location>
</feature>
<feature type="transmembrane region" description="Helical" evidence="1">
    <location>
        <begin position="64"/>
        <end position="80"/>
    </location>
</feature>
<feature type="transmembrane region" description="Helical" evidence="1">
    <location>
        <begin position="6"/>
        <end position="25"/>
    </location>
</feature>
<sequence length="217" mass="24901">MMSFPEIIIIVSHLPILLTVVFAAIQYKKLDHPLQVFSWFIFLSGVIQFASLACWFAGKNNMPLLHIYVAAGFVCLAWFYKTLLSGFINAGIIWLITILFLVFTAINSIFIQPVDTFNSNALTVESVLIVILALFTFRFFLSDIVKATSGHHIKSLNWINAGLFIYYSSGMLIFYFGAAIIRIFSRDHNLYTWIFHSFFSIVMYTCFLIGLWKRSMN</sequence>
<dbReference type="Proteomes" id="UP000281028">
    <property type="component" value="Unassembled WGS sequence"/>
</dbReference>
<keyword evidence="1" id="KW-0812">Transmembrane</keyword>
<keyword evidence="3" id="KW-1185">Reference proteome</keyword>
<organism evidence="2 3">
    <name type="scientific">Chitinophaga solisilvae</name>
    <dbReference type="NCBI Taxonomy" id="1233460"/>
    <lineage>
        <taxon>Bacteria</taxon>
        <taxon>Pseudomonadati</taxon>
        <taxon>Bacteroidota</taxon>
        <taxon>Chitinophagia</taxon>
        <taxon>Chitinophagales</taxon>
        <taxon>Chitinophagaceae</taxon>
        <taxon>Chitinophaga</taxon>
    </lineage>
</organism>
<feature type="transmembrane region" description="Helical" evidence="1">
    <location>
        <begin position="37"/>
        <end position="58"/>
    </location>
</feature>
<dbReference type="OrthoDB" id="651989at2"/>
<feature type="transmembrane region" description="Helical" evidence="1">
    <location>
        <begin position="122"/>
        <end position="141"/>
    </location>
</feature>
<dbReference type="AlphaFoldDB" id="A0A9Q5GLN1"/>
<evidence type="ECO:0000256" key="1">
    <source>
        <dbReference type="SAM" id="Phobius"/>
    </source>
</evidence>